<name>A0A2G9H6Y0_9LAMI</name>
<dbReference type="InterPro" id="IPR034086">
    <property type="entry name" value="PMEI_plant"/>
</dbReference>
<dbReference type="EMBL" id="NKXS01002516">
    <property type="protein sequence ID" value="PIN13233.1"/>
    <property type="molecule type" value="Genomic_DNA"/>
</dbReference>
<dbReference type="InterPro" id="IPR006501">
    <property type="entry name" value="Pectinesterase_inhib_dom"/>
</dbReference>
<keyword evidence="7" id="KW-1185">Reference proteome</keyword>
<dbReference type="Pfam" id="PF04043">
    <property type="entry name" value="PMEI"/>
    <property type="match status" value="1"/>
</dbReference>
<evidence type="ECO:0000259" key="5">
    <source>
        <dbReference type="SMART" id="SM00856"/>
    </source>
</evidence>
<evidence type="ECO:0000313" key="6">
    <source>
        <dbReference type="EMBL" id="PIN13233.1"/>
    </source>
</evidence>
<accession>A0A2G9H6Y0</accession>
<comment type="similarity">
    <text evidence="3">Belongs to the PMEI family.</text>
</comment>
<keyword evidence="2" id="KW-1015">Disulfide bond</keyword>
<feature type="domain" description="Pectinesterase inhibitor" evidence="5">
    <location>
        <begin position="29"/>
        <end position="180"/>
    </location>
</feature>
<feature type="chain" id="PRO_5013956987" description="Pectinesterase inhibitor domain-containing protein" evidence="4">
    <location>
        <begin position="24"/>
        <end position="186"/>
    </location>
</feature>
<evidence type="ECO:0000256" key="1">
    <source>
        <dbReference type="ARBA" id="ARBA00022729"/>
    </source>
</evidence>
<dbReference type="Gene3D" id="1.20.140.40">
    <property type="entry name" value="Invertase/pectin methylesterase inhibitor family protein"/>
    <property type="match status" value="1"/>
</dbReference>
<comment type="caution">
    <text evidence="6">The sequence shown here is derived from an EMBL/GenBank/DDBJ whole genome shotgun (WGS) entry which is preliminary data.</text>
</comment>
<evidence type="ECO:0000256" key="3">
    <source>
        <dbReference type="ARBA" id="ARBA00038471"/>
    </source>
</evidence>
<feature type="signal peptide" evidence="4">
    <location>
        <begin position="1"/>
        <end position="23"/>
    </location>
</feature>
<sequence>MKLSLLTTFLIFLILLTNSITFANPKATITDELINKICSQTKNPSFCLNNLKPLNGKRLPNSIAALRASSVNKALSHGNSTAALIWARYHAITELRNESKLRLMYYKCFVKYNDVMKHLKEAKRFTASGIEKSIKNHIFVVVDRVSLCNDELVKGPKDEVKPILEANEKLKDFCSIIEAICDKVKY</sequence>
<protein>
    <recommendedName>
        <fullName evidence="5">Pectinesterase inhibitor domain-containing protein</fullName>
    </recommendedName>
</protein>
<gene>
    <name evidence="6" type="ORF">CDL12_14149</name>
</gene>
<dbReference type="NCBIfam" id="TIGR01614">
    <property type="entry name" value="PME_inhib"/>
    <property type="match status" value="1"/>
</dbReference>
<organism evidence="6 7">
    <name type="scientific">Handroanthus impetiginosus</name>
    <dbReference type="NCBI Taxonomy" id="429701"/>
    <lineage>
        <taxon>Eukaryota</taxon>
        <taxon>Viridiplantae</taxon>
        <taxon>Streptophyta</taxon>
        <taxon>Embryophyta</taxon>
        <taxon>Tracheophyta</taxon>
        <taxon>Spermatophyta</taxon>
        <taxon>Magnoliopsida</taxon>
        <taxon>eudicotyledons</taxon>
        <taxon>Gunneridae</taxon>
        <taxon>Pentapetalae</taxon>
        <taxon>asterids</taxon>
        <taxon>lamiids</taxon>
        <taxon>Lamiales</taxon>
        <taxon>Bignoniaceae</taxon>
        <taxon>Crescentiina</taxon>
        <taxon>Tabebuia alliance</taxon>
        <taxon>Handroanthus</taxon>
    </lineage>
</organism>
<dbReference type="GO" id="GO:0046910">
    <property type="term" value="F:pectinesterase inhibitor activity"/>
    <property type="evidence" value="ECO:0007669"/>
    <property type="project" value="InterPro"/>
</dbReference>
<dbReference type="Proteomes" id="UP000231279">
    <property type="component" value="Unassembled WGS sequence"/>
</dbReference>
<dbReference type="CDD" id="cd15797">
    <property type="entry name" value="PMEI"/>
    <property type="match status" value="1"/>
</dbReference>
<dbReference type="AlphaFoldDB" id="A0A2G9H6Y0"/>
<proteinExistence type="inferred from homology"/>
<keyword evidence="1 4" id="KW-0732">Signal</keyword>
<dbReference type="InterPro" id="IPR035513">
    <property type="entry name" value="Invertase/methylesterase_inhib"/>
</dbReference>
<dbReference type="SMART" id="SM00856">
    <property type="entry name" value="PMEI"/>
    <property type="match status" value="1"/>
</dbReference>
<dbReference type="PANTHER" id="PTHR36710">
    <property type="entry name" value="PECTINESTERASE INHIBITOR-LIKE"/>
    <property type="match status" value="1"/>
</dbReference>
<evidence type="ECO:0000256" key="2">
    <source>
        <dbReference type="ARBA" id="ARBA00023157"/>
    </source>
</evidence>
<reference evidence="7" key="1">
    <citation type="journal article" date="2018" name="Gigascience">
        <title>Genome assembly of the Pink Ipe (Handroanthus impetiginosus, Bignoniaceae), a highly valued, ecologically keystone Neotropical timber forest tree.</title>
        <authorList>
            <person name="Silva-Junior O.B."/>
            <person name="Grattapaglia D."/>
            <person name="Novaes E."/>
            <person name="Collevatti R.G."/>
        </authorList>
    </citation>
    <scope>NUCLEOTIDE SEQUENCE [LARGE SCALE GENOMIC DNA]</scope>
    <source>
        <strain evidence="7">cv. UFG-1</strain>
    </source>
</reference>
<dbReference type="PANTHER" id="PTHR36710:SF4">
    <property type="entry name" value="PLANT INVERTASE_PECTIN METHYLESTERASE INHIBITOR SUPERFAMILY PROTEIN"/>
    <property type="match status" value="1"/>
</dbReference>
<dbReference type="OrthoDB" id="913766at2759"/>
<dbReference type="SUPFAM" id="SSF101148">
    <property type="entry name" value="Plant invertase/pectin methylesterase inhibitor"/>
    <property type="match status" value="1"/>
</dbReference>
<evidence type="ECO:0000256" key="4">
    <source>
        <dbReference type="SAM" id="SignalP"/>
    </source>
</evidence>
<evidence type="ECO:0000313" key="7">
    <source>
        <dbReference type="Proteomes" id="UP000231279"/>
    </source>
</evidence>
<dbReference type="InterPro" id="IPR052421">
    <property type="entry name" value="PCW_Enzyme_Inhibitor"/>
</dbReference>